<evidence type="ECO:0000313" key="2">
    <source>
        <dbReference type="Proteomes" id="UP000499080"/>
    </source>
</evidence>
<accession>A0A4Y2TRT6</accession>
<dbReference type="AlphaFoldDB" id="A0A4Y2TRT6"/>
<organism evidence="1 2">
    <name type="scientific">Araneus ventricosus</name>
    <name type="common">Orbweaver spider</name>
    <name type="synonym">Epeira ventricosa</name>
    <dbReference type="NCBI Taxonomy" id="182803"/>
    <lineage>
        <taxon>Eukaryota</taxon>
        <taxon>Metazoa</taxon>
        <taxon>Ecdysozoa</taxon>
        <taxon>Arthropoda</taxon>
        <taxon>Chelicerata</taxon>
        <taxon>Arachnida</taxon>
        <taxon>Araneae</taxon>
        <taxon>Araneomorphae</taxon>
        <taxon>Entelegynae</taxon>
        <taxon>Araneoidea</taxon>
        <taxon>Araneidae</taxon>
        <taxon>Araneus</taxon>
    </lineage>
</organism>
<dbReference type="EMBL" id="BGPR01030431">
    <property type="protein sequence ID" value="GBO02952.1"/>
    <property type="molecule type" value="Genomic_DNA"/>
</dbReference>
<keyword evidence="2" id="KW-1185">Reference proteome</keyword>
<sequence length="105" mass="11557">MLPQLGGPERLIKRQKIKQPPETSTIYLCVGAFRATSAATPSDKWYREPADLVCETEATHCIVGLCPDPHFLDVPPGEQSSGRYFPSWAHPSTKHLVTGIRTVGL</sequence>
<reference evidence="1 2" key="1">
    <citation type="journal article" date="2019" name="Sci. Rep.">
        <title>Orb-weaving spider Araneus ventricosus genome elucidates the spidroin gene catalogue.</title>
        <authorList>
            <person name="Kono N."/>
            <person name="Nakamura H."/>
            <person name="Ohtoshi R."/>
            <person name="Moran D.A.P."/>
            <person name="Shinohara A."/>
            <person name="Yoshida Y."/>
            <person name="Fujiwara M."/>
            <person name="Mori M."/>
            <person name="Tomita M."/>
            <person name="Arakawa K."/>
        </authorList>
    </citation>
    <scope>NUCLEOTIDE SEQUENCE [LARGE SCALE GENOMIC DNA]</scope>
</reference>
<proteinExistence type="predicted"/>
<name>A0A4Y2TRT6_ARAVE</name>
<evidence type="ECO:0000313" key="1">
    <source>
        <dbReference type="EMBL" id="GBO02952.1"/>
    </source>
</evidence>
<gene>
    <name evidence="1" type="ORF">AVEN_108553_1</name>
</gene>
<protein>
    <submittedName>
        <fullName evidence="1">Uncharacterized protein</fullName>
    </submittedName>
</protein>
<comment type="caution">
    <text evidence="1">The sequence shown here is derived from an EMBL/GenBank/DDBJ whole genome shotgun (WGS) entry which is preliminary data.</text>
</comment>
<dbReference type="Proteomes" id="UP000499080">
    <property type="component" value="Unassembled WGS sequence"/>
</dbReference>